<feature type="domain" description="Retrovirus-related Pol polyprotein from transposon TNT 1-94-like beta-barrel" evidence="2">
    <location>
        <begin position="173"/>
        <end position="242"/>
    </location>
</feature>
<evidence type="ECO:0000259" key="2">
    <source>
        <dbReference type="Pfam" id="PF22936"/>
    </source>
</evidence>
<reference evidence="4" key="2">
    <citation type="submission" date="2015-01" db="EMBL/GenBank/DDBJ databases">
        <title>Evolutionary Origins and Diversification of the Mycorrhizal Mutualists.</title>
        <authorList>
            <consortium name="DOE Joint Genome Institute"/>
            <consortium name="Mycorrhizal Genomics Consortium"/>
            <person name="Kohler A."/>
            <person name="Kuo A."/>
            <person name="Nagy L.G."/>
            <person name="Floudas D."/>
            <person name="Copeland A."/>
            <person name="Barry K.W."/>
            <person name="Cichocki N."/>
            <person name="Veneault-Fourrey C."/>
            <person name="LaButti K."/>
            <person name="Lindquist E.A."/>
            <person name="Lipzen A."/>
            <person name="Lundell T."/>
            <person name="Morin E."/>
            <person name="Murat C."/>
            <person name="Riley R."/>
            <person name="Ohm R."/>
            <person name="Sun H."/>
            <person name="Tunlid A."/>
            <person name="Henrissat B."/>
            <person name="Grigoriev I.V."/>
            <person name="Hibbett D.S."/>
            <person name="Martin F."/>
        </authorList>
    </citation>
    <scope>NUCLEOTIDE SEQUENCE [LARGE SCALE GENOMIC DNA]</scope>
    <source>
        <strain evidence="4">F 1598</strain>
    </source>
</reference>
<dbReference type="EMBL" id="KN833086">
    <property type="protein sequence ID" value="KIM73305.1"/>
    <property type="molecule type" value="Genomic_DNA"/>
</dbReference>
<dbReference type="InterPro" id="IPR054722">
    <property type="entry name" value="PolX-like_BBD"/>
</dbReference>
<keyword evidence="4" id="KW-1185">Reference proteome</keyword>
<dbReference type="InParanoid" id="A0A0C3EL25"/>
<organism evidence="3 4">
    <name type="scientific">Piloderma croceum (strain F 1598)</name>
    <dbReference type="NCBI Taxonomy" id="765440"/>
    <lineage>
        <taxon>Eukaryota</taxon>
        <taxon>Fungi</taxon>
        <taxon>Dikarya</taxon>
        <taxon>Basidiomycota</taxon>
        <taxon>Agaricomycotina</taxon>
        <taxon>Agaricomycetes</taxon>
        <taxon>Agaricomycetidae</taxon>
        <taxon>Atheliales</taxon>
        <taxon>Atheliaceae</taxon>
        <taxon>Piloderma</taxon>
    </lineage>
</organism>
<evidence type="ECO:0000256" key="1">
    <source>
        <dbReference type="SAM" id="MobiDB-lite"/>
    </source>
</evidence>
<dbReference type="Proteomes" id="UP000054166">
    <property type="component" value="Unassembled WGS sequence"/>
</dbReference>
<dbReference type="Pfam" id="PF22936">
    <property type="entry name" value="Pol_BBD"/>
    <property type="match status" value="1"/>
</dbReference>
<accession>A0A0C3EL25</accession>
<proteinExistence type="predicted"/>
<sequence length="263" mass="28858">MAKNFRKTQKICTNPMCPHKIGHLYPDCHGPGGPMEGRRDEVIAKIAKAKEEREKKAKAITPTPSAPGIRHDKSGRAYLLDSESGQAVFLASTQPPPTPDVALAALTTNSIPRDWYNDMSVMDQNEYEALFVEEHSASVDWRERRRMVAPDTFLVSSPNYASHSTLSRNFGPFILDSGATIHISPDTGDFFDLKPIPPRTIKGVGGSSINATGIGKIRLHIADGQTIILDPALFVPEVAVKLRERSQRSAGTMRYNDGMVMSS</sequence>
<evidence type="ECO:0000313" key="4">
    <source>
        <dbReference type="Proteomes" id="UP000054166"/>
    </source>
</evidence>
<dbReference type="HOGENOM" id="CLU_1058111_0_0_1"/>
<dbReference type="AlphaFoldDB" id="A0A0C3EL25"/>
<evidence type="ECO:0000313" key="3">
    <source>
        <dbReference type="EMBL" id="KIM73305.1"/>
    </source>
</evidence>
<dbReference type="OrthoDB" id="2665273at2759"/>
<gene>
    <name evidence="3" type="ORF">PILCRDRAFT_15336</name>
</gene>
<name>A0A0C3EL25_PILCF</name>
<protein>
    <recommendedName>
        <fullName evidence="2">Retrovirus-related Pol polyprotein from transposon TNT 1-94-like beta-barrel domain-containing protein</fullName>
    </recommendedName>
</protein>
<feature type="region of interest" description="Disordered" evidence="1">
    <location>
        <begin position="53"/>
        <end position="72"/>
    </location>
</feature>
<reference evidence="3 4" key="1">
    <citation type="submission" date="2014-04" db="EMBL/GenBank/DDBJ databases">
        <authorList>
            <consortium name="DOE Joint Genome Institute"/>
            <person name="Kuo A."/>
            <person name="Tarkka M."/>
            <person name="Buscot F."/>
            <person name="Kohler A."/>
            <person name="Nagy L.G."/>
            <person name="Floudas D."/>
            <person name="Copeland A."/>
            <person name="Barry K.W."/>
            <person name="Cichocki N."/>
            <person name="Veneault-Fourrey C."/>
            <person name="LaButti K."/>
            <person name="Lindquist E.A."/>
            <person name="Lipzen A."/>
            <person name="Lundell T."/>
            <person name="Morin E."/>
            <person name="Murat C."/>
            <person name="Sun H."/>
            <person name="Tunlid A."/>
            <person name="Henrissat B."/>
            <person name="Grigoriev I.V."/>
            <person name="Hibbett D.S."/>
            <person name="Martin F."/>
            <person name="Nordberg H.P."/>
            <person name="Cantor M.N."/>
            <person name="Hua S.X."/>
        </authorList>
    </citation>
    <scope>NUCLEOTIDE SEQUENCE [LARGE SCALE GENOMIC DNA]</scope>
    <source>
        <strain evidence="3 4">F 1598</strain>
    </source>
</reference>